<dbReference type="AlphaFoldDB" id="A0A5M6D798"/>
<comment type="caution">
    <text evidence="1">The sequence shown here is derived from an EMBL/GenBank/DDBJ whole genome shotgun (WGS) entry which is preliminary data.</text>
</comment>
<keyword evidence="1" id="KW-0489">Methyltransferase</keyword>
<dbReference type="Pfam" id="PF13489">
    <property type="entry name" value="Methyltransf_23"/>
    <property type="match status" value="1"/>
</dbReference>
<dbReference type="Proteomes" id="UP000324479">
    <property type="component" value="Unassembled WGS sequence"/>
</dbReference>
<sequence length="262" mass="30007">MATDCLICRSNSDSFGHATVLGRYDVEYFRCRDCHFIQTETPYWLDAAYRETIAATDVGLIARHERVARITDRLLRFAFPTAACSVDYRGGYGMFTRMMRDRGHHCFHFDAHCQNLFARGFEAELADGGFDLLCALEVFEHLPDPHQEIQRLDRLAEHWLVSTEVVPDPAPPPGRWWYYHLEGGQHVSLWSGRALQAIACHYGRTLISVGDLHLFCQGSVNAGWVRHVLRDRSSRWLDPFRKRRSLLVDDAKQAVASIKQAA</sequence>
<dbReference type="GO" id="GO:0008168">
    <property type="term" value="F:methyltransferase activity"/>
    <property type="evidence" value="ECO:0007669"/>
    <property type="project" value="UniProtKB-KW"/>
</dbReference>
<dbReference type="RefSeq" id="WP_150076950.1">
    <property type="nucleotide sequence ID" value="NZ_VWOX01000007.1"/>
</dbReference>
<reference evidence="1 2" key="1">
    <citation type="submission" date="2019-08" db="EMBL/GenBank/DDBJ databases">
        <authorList>
            <person name="Dhanesh K."/>
            <person name="Kumar G."/>
            <person name="Sasikala C."/>
            <person name="Venkata Ramana C."/>
        </authorList>
    </citation>
    <scope>NUCLEOTIDE SEQUENCE [LARGE SCALE GENOMIC DNA]</scope>
    <source>
        <strain evidence="1 2">JC645</strain>
    </source>
</reference>
<protein>
    <submittedName>
        <fullName evidence="1">Class I SAM-dependent methyltransferase</fullName>
    </submittedName>
</protein>
<organism evidence="1 2">
    <name type="scientific">Roseiconus nitratireducens</name>
    <dbReference type="NCBI Taxonomy" id="2605748"/>
    <lineage>
        <taxon>Bacteria</taxon>
        <taxon>Pseudomonadati</taxon>
        <taxon>Planctomycetota</taxon>
        <taxon>Planctomycetia</taxon>
        <taxon>Pirellulales</taxon>
        <taxon>Pirellulaceae</taxon>
        <taxon>Roseiconus</taxon>
    </lineage>
</organism>
<gene>
    <name evidence="1" type="ORF">FYK55_13405</name>
</gene>
<dbReference type="SUPFAM" id="SSF53335">
    <property type="entry name" value="S-adenosyl-L-methionine-dependent methyltransferases"/>
    <property type="match status" value="1"/>
</dbReference>
<dbReference type="Gene3D" id="3.40.50.150">
    <property type="entry name" value="Vaccinia Virus protein VP39"/>
    <property type="match status" value="1"/>
</dbReference>
<proteinExistence type="predicted"/>
<dbReference type="EMBL" id="VWOX01000007">
    <property type="protein sequence ID" value="KAA5542536.1"/>
    <property type="molecule type" value="Genomic_DNA"/>
</dbReference>
<name>A0A5M6D798_9BACT</name>
<evidence type="ECO:0000313" key="1">
    <source>
        <dbReference type="EMBL" id="KAA5542536.1"/>
    </source>
</evidence>
<dbReference type="GO" id="GO:0032259">
    <property type="term" value="P:methylation"/>
    <property type="evidence" value="ECO:0007669"/>
    <property type="project" value="UniProtKB-KW"/>
</dbReference>
<evidence type="ECO:0000313" key="2">
    <source>
        <dbReference type="Proteomes" id="UP000324479"/>
    </source>
</evidence>
<dbReference type="InterPro" id="IPR029063">
    <property type="entry name" value="SAM-dependent_MTases_sf"/>
</dbReference>
<keyword evidence="1" id="KW-0808">Transferase</keyword>
<keyword evidence="2" id="KW-1185">Reference proteome</keyword>
<accession>A0A5M6D798</accession>